<gene>
    <name evidence="1" type="ORF">N7G274_004244</name>
</gene>
<dbReference type="EMBL" id="JBEFKJ010000012">
    <property type="protein sequence ID" value="KAL2043184.1"/>
    <property type="molecule type" value="Genomic_DNA"/>
</dbReference>
<dbReference type="Proteomes" id="UP001590950">
    <property type="component" value="Unassembled WGS sequence"/>
</dbReference>
<reference evidence="1 2" key="1">
    <citation type="submission" date="2024-09" db="EMBL/GenBank/DDBJ databases">
        <title>Rethinking Asexuality: The Enigmatic Case of Functional Sexual Genes in Lepraria (Stereocaulaceae).</title>
        <authorList>
            <person name="Doellman M."/>
            <person name="Sun Y."/>
            <person name="Barcenas-Pena A."/>
            <person name="Lumbsch H.T."/>
            <person name="Grewe F."/>
        </authorList>
    </citation>
    <scope>NUCLEOTIDE SEQUENCE [LARGE SCALE GENOMIC DNA]</scope>
    <source>
        <strain evidence="1 2">Mercado 3170</strain>
    </source>
</reference>
<keyword evidence="2" id="KW-1185">Reference proteome</keyword>
<evidence type="ECO:0000313" key="2">
    <source>
        <dbReference type="Proteomes" id="UP001590950"/>
    </source>
</evidence>
<accession>A0ABR4ABD7</accession>
<organism evidence="1 2">
    <name type="scientific">Stereocaulon virgatum</name>
    <dbReference type="NCBI Taxonomy" id="373712"/>
    <lineage>
        <taxon>Eukaryota</taxon>
        <taxon>Fungi</taxon>
        <taxon>Dikarya</taxon>
        <taxon>Ascomycota</taxon>
        <taxon>Pezizomycotina</taxon>
        <taxon>Lecanoromycetes</taxon>
        <taxon>OSLEUM clade</taxon>
        <taxon>Lecanoromycetidae</taxon>
        <taxon>Lecanorales</taxon>
        <taxon>Lecanorineae</taxon>
        <taxon>Stereocaulaceae</taxon>
        <taxon>Stereocaulon</taxon>
    </lineage>
</organism>
<protein>
    <submittedName>
        <fullName evidence="1">Uncharacterized protein</fullName>
    </submittedName>
</protein>
<comment type="caution">
    <text evidence="1">The sequence shown here is derived from an EMBL/GenBank/DDBJ whole genome shotgun (WGS) entry which is preliminary data.</text>
</comment>
<proteinExistence type="predicted"/>
<name>A0ABR4ABD7_9LECA</name>
<evidence type="ECO:0000313" key="1">
    <source>
        <dbReference type="EMBL" id="KAL2043184.1"/>
    </source>
</evidence>
<sequence>MRQGYDEACRWLLNYASRSHPGMAAHVSEMDNTTKCDARGSQAALITYPERAVQCQSCGSGSISTGREQELETENKGCKDALKELKEGCALVLRQQTSCQVAQREPTSTLSLLHGPAIISSHSSKRLAIYTPDTRTGHGFELPNE</sequence>